<dbReference type="PATRIC" id="fig|1227499.3.peg.3189"/>
<sequence>MTDEFHAFERQADAMERQAAALEAIATELRYQNAALVETIDTIDQLAEHVDDHHVSETEPRSRSGTALQTAIADRLFERDDCEDGPMSALRRAEHWQERDGQ</sequence>
<comment type="caution">
    <text evidence="2">The sequence shown here is derived from an EMBL/GenBank/DDBJ whole genome shotgun (WGS) entry which is preliminary data.</text>
</comment>
<accession>L9WTE2</accession>
<evidence type="ECO:0000313" key="3">
    <source>
        <dbReference type="Proteomes" id="UP000011602"/>
    </source>
</evidence>
<organism evidence="2 3">
    <name type="scientific">Natronolimnohabitans innermongolicus JCM 12255</name>
    <dbReference type="NCBI Taxonomy" id="1227499"/>
    <lineage>
        <taxon>Archaea</taxon>
        <taxon>Methanobacteriati</taxon>
        <taxon>Methanobacteriota</taxon>
        <taxon>Stenosarchaea group</taxon>
        <taxon>Halobacteria</taxon>
        <taxon>Halobacteriales</taxon>
        <taxon>Natrialbaceae</taxon>
        <taxon>Natronolimnohabitans</taxon>
    </lineage>
</organism>
<reference evidence="2 3" key="1">
    <citation type="journal article" date="2014" name="PLoS Genet.">
        <title>Phylogenetically driven sequencing of extremely halophilic archaea reveals strategies for static and dynamic osmo-response.</title>
        <authorList>
            <person name="Becker E.A."/>
            <person name="Seitzer P.M."/>
            <person name="Tritt A."/>
            <person name="Larsen D."/>
            <person name="Krusor M."/>
            <person name="Yao A.I."/>
            <person name="Wu D."/>
            <person name="Madern D."/>
            <person name="Eisen J.A."/>
            <person name="Darling A.E."/>
            <person name="Facciotti M.T."/>
        </authorList>
    </citation>
    <scope>NUCLEOTIDE SEQUENCE [LARGE SCALE GENOMIC DNA]</scope>
    <source>
        <strain evidence="2 3">JCM 12255</strain>
    </source>
</reference>
<evidence type="ECO:0000313" key="2">
    <source>
        <dbReference type="EMBL" id="ELY52481.1"/>
    </source>
</evidence>
<dbReference type="Proteomes" id="UP000011602">
    <property type="component" value="Unassembled WGS sequence"/>
</dbReference>
<gene>
    <name evidence="2" type="ORF">C493_15570</name>
</gene>
<evidence type="ECO:0000256" key="1">
    <source>
        <dbReference type="SAM" id="Coils"/>
    </source>
</evidence>
<proteinExistence type="predicted"/>
<keyword evidence="3" id="KW-1185">Reference proteome</keyword>
<dbReference type="EMBL" id="AOHZ01000075">
    <property type="protein sequence ID" value="ELY52481.1"/>
    <property type="molecule type" value="Genomic_DNA"/>
</dbReference>
<dbReference type="STRING" id="1227499.C493_15570"/>
<dbReference type="OrthoDB" id="176420at2157"/>
<dbReference type="AlphaFoldDB" id="L9WTE2"/>
<protein>
    <submittedName>
        <fullName evidence="2">Uncharacterized protein</fullName>
    </submittedName>
</protein>
<name>L9WTE2_9EURY</name>
<dbReference type="RefSeq" id="WP_007260378.1">
    <property type="nucleotide sequence ID" value="NZ_AOHZ01000075.1"/>
</dbReference>
<feature type="coiled-coil region" evidence="1">
    <location>
        <begin position="5"/>
        <end position="32"/>
    </location>
</feature>
<dbReference type="eggNOG" id="ENOG502N5I0">
    <property type="taxonomic scope" value="Archaea"/>
</dbReference>
<keyword evidence="1" id="KW-0175">Coiled coil</keyword>